<dbReference type="EMBL" id="JFHD01000040">
    <property type="protein sequence ID" value="KDR26001.1"/>
    <property type="molecule type" value="Genomic_DNA"/>
</dbReference>
<evidence type="ECO:0000313" key="3">
    <source>
        <dbReference type="Proteomes" id="UP000027451"/>
    </source>
</evidence>
<sequence length="799" mass="81893">MNYPPIPTDFIDAPRSRVVMVAPDSSPMIATLAQRQEEQLDYDFFFTRWLSPTDTIASFAAEVSPADPSVAMPGTLVDASGTIAKVWLQGGIGGMRYAVKLTATTAQGRAWEQQIILSIIADRRASGDPDGLADSAAASALAAAESALAAANSEANSAASEAAAGDSAAQAHADAQAADGSAGAAHDAQVAAEQAAVSAGQSADSATTSKNASADSAALAQSWASKPTGTVDGTSFSAKVYASQAGISAGQSADSALAASNSAGAAHTSEQNAKTSEQNVASTAANMNAYIAIPVTGPAMTLTAAQFLNAIIAFTGVLTADTVVTVPATSHPFMVINQTTGAYKLTVKMQGGTQQTQVIQGYAGNLCCDGLTGVYAASSAGGNANAQLSNVVPAAGASFVPFPHVQGFAWLMLRGLFLNYGTDYTDDTSGFYLQNFTADGKETFSIFSLNAVSIANALLATNPVIVSGGLTFPDGSTQNTAPQSSRNLFVDGRFDSWVATTAALPVTPSSYVAATMWAAKAGTGGAGTLSQFDVRSGSYTGDSNPIYALAYAQTTASTGSVAGSSTGLIRQSIEGVHTAAGKSVTVGIKLWVAAGSITIPQIYALQNFGSGGSPSAAVDFSKAVNWVVTTTPKLFSVRLDVPSIAGKAIGTNGNDSLSIGLTLPPGVTFTLYAMEPQCELCSPTSSSDINGNGGSPTPFEFRGMQPELDRITRYFERVHISFLYQAASANCYGGTVLPMARKRATPALAYSFASFPVAQNVQSSNVAVYSAYQLRFYMLSAAAGVCEVQNGYVDCDCRL</sequence>
<protein>
    <submittedName>
        <fullName evidence="2">Uncharacterized protein</fullName>
    </submittedName>
</protein>
<dbReference type="AlphaFoldDB" id="A0A656QEK8"/>
<accession>A0A656QEK8</accession>
<dbReference type="Pfam" id="PF23148">
    <property type="entry name" value="Gp77"/>
    <property type="match status" value="1"/>
</dbReference>
<organism evidence="2 3">
    <name type="scientific">Caballeronia zhejiangensis</name>
    <dbReference type="NCBI Taxonomy" id="871203"/>
    <lineage>
        <taxon>Bacteria</taxon>
        <taxon>Pseudomonadati</taxon>
        <taxon>Pseudomonadota</taxon>
        <taxon>Betaproteobacteria</taxon>
        <taxon>Burkholderiales</taxon>
        <taxon>Burkholderiaceae</taxon>
        <taxon>Caballeronia</taxon>
    </lineage>
</organism>
<dbReference type="Proteomes" id="UP000027451">
    <property type="component" value="Unassembled WGS sequence"/>
</dbReference>
<feature type="region of interest" description="Disordered" evidence="1">
    <location>
        <begin position="170"/>
        <end position="189"/>
    </location>
</feature>
<comment type="caution">
    <text evidence="2">The sequence shown here is derived from an EMBL/GenBank/DDBJ whole genome shotgun (WGS) entry which is preliminary data.</text>
</comment>
<reference evidence="2 3" key="1">
    <citation type="submission" date="2014-03" db="EMBL/GenBank/DDBJ databases">
        <title>Draft Genome Sequences of Four Burkholderia Strains.</title>
        <authorList>
            <person name="Liu X.Y."/>
            <person name="Li C.X."/>
            <person name="Xu J.H."/>
        </authorList>
    </citation>
    <scope>NUCLEOTIDE SEQUENCE [LARGE SCALE GENOMIC DNA]</scope>
    <source>
        <strain evidence="2 3">OP-1</strain>
    </source>
</reference>
<keyword evidence="3" id="KW-1185">Reference proteome</keyword>
<evidence type="ECO:0000313" key="2">
    <source>
        <dbReference type="EMBL" id="KDR26001.1"/>
    </source>
</evidence>
<evidence type="ECO:0000256" key="1">
    <source>
        <dbReference type="SAM" id="MobiDB-lite"/>
    </source>
</evidence>
<proteinExistence type="predicted"/>
<dbReference type="InterPro" id="IPR056928">
    <property type="entry name" value="Gp77-like"/>
</dbReference>
<dbReference type="RefSeq" id="WP_034473818.1">
    <property type="nucleotide sequence ID" value="NZ_JFHD01000040.1"/>
</dbReference>
<name>A0A656QEK8_9BURK</name>
<gene>
    <name evidence="2" type="ORF">BG60_26475</name>
</gene>